<comment type="similarity">
    <text evidence="1 3">Belongs to the D-isomer specific 2-hydroxyacid dehydrogenase family.</text>
</comment>
<evidence type="ECO:0000256" key="1">
    <source>
        <dbReference type="ARBA" id="ARBA00005854"/>
    </source>
</evidence>
<dbReference type="InterPro" id="IPR036291">
    <property type="entry name" value="NAD(P)-bd_dom_sf"/>
</dbReference>
<dbReference type="GO" id="GO:0051287">
    <property type="term" value="F:NAD binding"/>
    <property type="evidence" value="ECO:0007669"/>
    <property type="project" value="InterPro"/>
</dbReference>
<organism evidence="6 7">
    <name type="scientific">Gillisia mitskevichiae</name>
    <dbReference type="NCBI Taxonomy" id="270921"/>
    <lineage>
        <taxon>Bacteria</taxon>
        <taxon>Pseudomonadati</taxon>
        <taxon>Bacteroidota</taxon>
        <taxon>Flavobacteriia</taxon>
        <taxon>Flavobacteriales</taxon>
        <taxon>Flavobacteriaceae</taxon>
        <taxon>Gillisia</taxon>
    </lineage>
</organism>
<comment type="caution">
    <text evidence="6">The sequence shown here is derived from an EMBL/GenBank/DDBJ whole genome shotgun (WGS) entry which is preliminary data.</text>
</comment>
<dbReference type="Pfam" id="PF00389">
    <property type="entry name" value="2-Hacid_dh"/>
    <property type="match status" value="1"/>
</dbReference>
<evidence type="ECO:0000256" key="3">
    <source>
        <dbReference type="RuleBase" id="RU003719"/>
    </source>
</evidence>
<dbReference type="InterPro" id="IPR006139">
    <property type="entry name" value="D-isomer_2_OHA_DH_cat_dom"/>
</dbReference>
<dbReference type="InterPro" id="IPR058205">
    <property type="entry name" value="D-LDH-like"/>
</dbReference>
<dbReference type="GO" id="GO:0008720">
    <property type="term" value="F:D-lactate dehydrogenase (NAD+) activity"/>
    <property type="evidence" value="ECO:0007669"/>
    <property type="project" value="TreeGrafter"/>
</dbReference>
<gene>
    <name evidence="6" type="ORF">BC962_0721</name>
</gene>
<feature type="domain" description="D-isomer specific 2-hydroxyacid dehydrogenase NAD-binding" evidence="5">
    <location>
        <begin position="105"/>
        <end position="289"/>
    </location>
</feature>
<evidence type="ECO:0000259" key="5">
    <source>
        <dbReference type="Pfam" id="PF02826"/>
    </source>
</evidence>
<keyword evidence="3" id="KW-0560">Oxidoreductase</keyword>
<dbReference type="SUPFAM" id="SSF51735">
    <property type="entry name" value="NAD(P)-binding Rossmann-fold domains"/>
    <property type="match status" value="1"/>
</dbReference>
<dbReference type="Proteomes" id="UP000276282">
    <property type="component" value="Unassembled WGS sequence"/>
</dbReference>
<dbReference type="EMBL" id="RBLG01000001">
    <property type="protein sequence ID" value="RKS55751.1"/>
    <property type="molecule type" value="Genomic_DNA"/>
</dbReference>
<keyword evidence="2" id="KW-0520">NAD</keyword>
<dbReference type="Gene3D" id="3.40.50.720">
    <property type="entry name" value="NAD(P)-binding Rossmann-like Domain"/>
    <property type="match status" value="2"/>
</dbReference>
<dbReference type="OrthoDB" id="9805416at2"/>
<dbReference type="PANTHER" id="PTHR43026">
    <property type="entry name" value="2-HYDROXYACID DEHYDROGENASE HOMOLOG 1-RELATED"/>
    <property type="match status" value="1"/>
</dbReference>
<accession>A0A495PYQ3</accession>
<dbReference type="SUPFAM" id="SSF52283">
    <property type="entry name" value="Formate/glycerate dehydrogenase catalytic domain-like"/>
    <property type="match status" value="1"/>
</dbReference>
<dbReference type="RefSeq" id="WP_121344513.1">
    <property type="nucleotide sequence ID" value="NZ_RBLG01000001.1"/>
</dbReference>
<evidence type="ECO:0000256" key="2">
    <source>
        <dbReference type="ARBA" id="ARBA00023027"/>
    </source>
</evidence>
<dbReference type="InterPro" id="IPR006140">
    <property type="entry name" value="D-isomer_DH_NAD-bd"/>
</dbReference>
<name>A0A495PYQ3_9FLAO</name>
<sequence length="315" mass="35365">MIVLHADSNNPLLIKELQKVGYHNVEAYDVCKEDILANQHLFDGIIIRSRFKIDKDFIDRAPNLKFIARVGAGLESIDVEYAKESGIELFAAPEGNSNAVGEHALGMLLSLLNKLTKANREVHQGYWHREDNRGIELDGKTVGIIGYGNMGKAFAKKLRGFDVKVLCYDILKGVGDENATQVSLEELQNTAEVLSLHTPWTQQTNKMVNTNFINKFKNPFWFINTARGKSVITADLVLGLIEGKILGAGLDVLEYEKDSFEHLFQDHQIPPDLKELMFFENVILSPHVAGWTEESHRKLASTIAYKIIDKFGEAI</sequence>
<dbReference type="AlphaFoldDB" id="A0A495PYQ3"/>
<evidence type="ECO:0000313" key="6">
    <source>
        <dbReference type="EMBL" id="RKS55751.1"/>
    </source>
</evidence>
<keyword evidence="7" id="KW-1185">Reference proteome</keyword>
<feature type="domain" description="D-isomer specific 2-hydroxyacid dehydrogenase catalytic" evidence="4">
    <location>
        <begin position="10"/>
        <end position="309"/>
    </location>
</feature>
<proteinExistence type="inferred from homology"/>
<dbReference type="Pfam" id="PF02826">
    <property type="entry name" value="2-Hacid_dh_C"/>
    <property type="match status" value="1"/>
</dbReference>
<reference evidence="6 7" key="1">
    <citation type="submission" date="2018-10" db="EMBL/GenBank/DDBJ databases">
        <title>Genomic Encyclopedia of Archaeal and Bacterial Type Strains, Phase II (KMG-II): from individual species to whole genera.</title>
        <authorList>
            <person name="Goeker M."/>
        </authorList>
    </citation>
    <scope>NUCLEOTIDE SEQUENCE [LARGE SCALE GENOMIC DNA]</scope>
    <source>
        <strain evidence="6 7">DSM 19839</strain>
    </source>
</reference>
<dbReference type="CDD" id="cd12179">
    <property type="entry name" value="2-Hacid_dh_14"/>
    <property type="match status" value="1"/>
</dbReference>
<evidence type="ECO:0000259" key="4">
    <source>
        <dbReference type="Pfam" id="PF00389"/>
    </source>
</evidence>
<protein>
    <submittedName>
        <fullName evidence="6">D-3-phosphoglycerate dehydrogenase</fullName>
    </submittedName>
</protein>
<dbReference type="PANTHER" id="PTHR43026:SF1">
    <property type="entry name" value="2-HYDROXYACID DEHYDROGENASE HOMOLOG 1-RELATED"/>
    <property type="match status" value="1"/>
</dbReference>
<evidence type="ECO:0000313" key="7">
    <source>
        <dbReference type="Proteomes" id="UP000276282"/>
    </source>
</evidence>